<evidence type="ECO:0000256" key="6">
    <source>
        <dbReference type="ARBA" id="ARBA00023002"/>
    </source>
</evidence>
<evidence type="ECO:0000313" key="10">
    <source>
        <dbReference type="EMBL" id="CAK9875640.1"/>
    </source>
</evidence>
<comment type="subcellular location">
    <subcellularLocation>
        <location evidence="1">Membrane</location>
    </subcellularLocation>
</comment>
<organism evidence="10 11">
    <name type="scientific">Sphagnum jensenii</name>
    <dbReference type="NCBI Taxonomy" id="128206"/>
    <lineage>
        <taxon>Eukaryota</taxon>
        <taxon>Viridiplantae</taxon>
        <taxon>Streptophyta</taxon>
        <taxon>Embryophyta</taxon>
        <taxon>Bryophyta</taxon>
        <taxon>Sphagnophytina</taxon>
        <taxon>Sphagnopsida</taxon>
        <taxon>Sphagnales</taxon>
        <taxon>Sphagnaceae</taxon>
        <taxon>Sphagnum</taxon>
    </lineage>
</organism>
<dbReference type="InterPro" id="IPR001128">
    <property type="entry name" value="Cyt_P450"/>
</dbReference>
<keyword evidence="3" id="KW-0812">Transmembrane</keyword>
<name>A0ABP1BJ35_9BRYO</name>
<dbReference type="PRINTS" id="PR00385">
    <property type="entry name" value="P450"/>
</dbReference>
<dbReference type="InterPro" id="IPR017972">
    <property type="entry name" value="Cyt_P450_CS"/>
</dbReference>
<dbReference type="PRINTS" id="PR00463">
    <property type="entry name" value="EP450I"/>
</dbReference>
<dbReference type="EMBL" id="OZ023706">
    <property type="protein sequence ID" value="CAK9875640.1"/>
    <property type="molecule type" value="Genomic_DNA"/>
</dbReference>
<keyword evidence="8" id="KW-0472">Membrane</keyword>
<evidence type="ECO:0000256" key="3">
    <source>
        <dbReference type="ARBA" id="ARBA00022692"/>
    </source>
</evidence>
<accession>A0ABP1BJ35</accession>
<keyword evidence="9" id="KW-0503">Monooxygenase</keyword>
<dbReference type="Proteomes" id="UP001497522">
    <property type="component" value="Chromosome 5"/>
</dbReference>
<evidence type="ECO:0008006" key="12">
    <source>
        <dbReference type="Google" id="ProtNLM"/>
    </source>
</evidence>
<evidence type="ECO:0000256" key="4">
    <source>
        <dbReference type="ARBA" id="ARBA00022723"/>
    </source>
</evidence>
<dbReference type="PROSITE" id="PS00086">
    <property type="entry name" value="CYTOCHROME_P450"/>
    <property type="match status" value="1"/>
</dbReference>
<evidence type="ECO:0000256" key="8">
    <source>
        <dbReference type="ARBA" id="ARBA00023136"/>
    </source>
</evidence>
<evidence type="ECO:0000256" key="2">
    <source>
        <dbReference type="ARBA" id="ARBA00022617"/>
    </source>
</evidence>
<keyword evidence="4 9" id="KW-0479">Metal-binding</keyword>
<keyword evidence="7 9" id="KW-0408">Iron</keyword>
<keyword evidence="2 9" id="KW-0349">Heme</keyword>
<dbReference type="Pfam" id="PF00067">
    <property type="entry name" value="p450"/>
    <property type="match status" value="1"/>
</dbReference>
<reference evidence="10" key="1">
    <citation type="submission" date="2024-03" db="EMBL/GenBank/DDBJ databases">
        <authorList>
            <consortium name="ELIXIR-Norway"/>
            <consortium name="Elixir Norway"/>
        </authorList>
    </citation>
    <scope>NUCLEOTIDE SEQUENCE</scope>
</reference>
<evidence type="ECO:0000313" key="11">
    <source>
        <dbReference type="Proteomes" id="UP001497522"/>
    </source>
</evidence>
<evidence type="ECO:0000256" key="1">
    <source>
        <dbReference type="ARBA" id="ARBA00004370"/>
    </source>
</evidence>
<dbReference type="PANTHER" id="PTHR24282:SF211">
    <property type="entry name" value="CYTOCHROME P450-RELATED"/>
    <property type="match status" value="1"/>
</dbReference>
<dbReference type="InterPro" id="IPR036396">
    <property type="entry name" value="Cyt_P450_sf"/>
</dbReference>
<dbReference type="SUPFAM" id="SSF48264">
    <property type="entry name" value="Cytochrome P450"/>
    <property type="match status" value="1"/>
</dbReference>
<dbReference type="Gene3D" id="1.10.630.10">
    <property type="entry name" value="Cytochrome P450"/>
    <property type="match status" value="1"/>
</dbReference>
<dbReference type="InterPro" id="IPR002401">
    <property type="entry name" value="Cyt_P450_E_grp-I"/>
</dbReference>
<sequence length="568" mass="65195">MLPHPLRFWQGLVQTKTIVRNFNTFKMGSVVDLFQGDSIWWMLALVTISTLITMVVFHKVHSLVIKFWWTPLKLRKTMEQQGWKGPKFSIFVGNILEIFKFRKGELSKDLGIRNFDIMSRVYPQYVLFSKKYGNKVFYNIGPDLIIIVTNPNLVKQILLDVGNYQKARPSIFVLFALVGKSLLTMNGEEWVNHRQIFTPTFRVEVLKGLVNKITKSITSRLDIWEEKVQDAGGLMELEVRYDISIITMEVISHMLFSNNDQKTKQLFIQLKALFGIVNQAITNPFFVIPEYSILPTMNNRRIANLKQEVDKTIKQIIEIRHTQVGANKTSYGDDLLGLMLKNMDGEKVGNMIKCQLSIQDIFNECKAFFLGGFETTSTFIAWTMLLLAEYPEWQEHARKEILEVCGPNIEMDTSKLNQMKNVGMILNEVHRLFTILPRMLRVATKDTKLGDIFVPKGLILEIPTFQIHQNPTLWGEDAMEFNPNRFAKGVSKACQDPQGFIPFSFGPRYCIGQNLAMLQSKLIVAKVLSRFQLSVSPNYIHNPQYLATLTPKFGVQLHVKKLPPSTSS</sequence>
<gene>
    <name evidence="10" type="ORF">CSSPJE1EN2_LOCUS17862</name>
</gene>
<dbReference type="PANTHER" id="PTHR24282">
    <property type="entry name" value="CYTOCHROME P450 FAMILY MEMBER"/>
    <property type="match status" value="1"/>
</dbReference>
<evidence type="ECO:0000256" key="7">
    <source>
        <dbReference type="ARBA" id="ARBA00023004"/>
    </source>
</evidence>
<keyword evidence="6 9" id="KW-0560">Oxidoreductase</keyword>
<evidence type="ECO:0000256" key="9">
    <source>
        <dbReference type="RuleBase" id="RU000461"/>
    </source>
</evidence>
<dbReference type="InterPro" id="IPR050665">
    <property type="entry name" value="Cytochrome_P450_Monooxygen"/>
</dbReference>
<proteinExistence type="inferred from homology"/>
<keyword evidence="11" id="KW-1185">Reference proteome</keyword>
<evidence type="ECO:0000256" key="5">
    <source>
        <dbReference type="ARBA" id="ARBA00022989"/>
    </source>
</evidence>
<protein>
    <recommendedName>
        <fullName evidence="12">Cytochrome P450</fullName>
    </recommendedName>
</protein>
<comment type="similarity">
    <text evidence="9">Belongs to the cytochrome P450 family.</text>
</comment>
<keyword evidence="5" id="KW-1133">Transmembrane helix</keyword>